<evidence type="ECO:0000256" key="1">
    <source>
        <dbReference type="SAM" id="MobiDB-lite"/>
    </source>
</evidence>
<evidence type="ECO:0000313" key="3">
    <source>
        <dbReference type="Proteomes" id="UP000626109"/>
    </source>
</evidence>
<organism evidence="2 3">
    <name type="scientific">Polarella glacialis</name>
    <name type="common">Dinoflagellate</name>
    <dbReference type="NCBI Taxonomy" id="89957"/>
    <lineage>
        <taxon>Eukaryota</taxon>
        <taxon>Sar</taxon>
        <taxon>Alveolata</taxon>
        <taxon>Dinophyceae</taxon>
        <taxon>Suessiales</taxon>
        <taxon>Suessiaceae</taxon>
        <taxon>Polarella</taxon>
    </lineage>
</organism>
<sequence length="103" mass="10897">MVTELHATSSSAASRSAQLRTAGNKELATVESACARAATSASERSAALFCGATARRDAAVTRLTQLRSALRQQHQAAEAAHAAALGDEQQAELQFLQMQSRNR</sequence>
<dbReference type="Proteomes" id="UP000626109">
    <property type="component" value="Unassembled WGS sequence"/>
</dbReference>
<feature type="region of interest" description="Disordered" evidence="1">
    <location>
        <begin position="1"/>
        <end position="22"/>
    </location>
</feature>
<proteinExistence type="predicted"/>
<protein>
    <submittedName>
        <fullName evidence="2">Uncharacterized protein</fullName>
    </submittedName>
</protein>
<dbReference type="AlphaFoldDB" id="A0A813LGV5"/>
<gene>
    <name evidence="2" type="ORF">PGLA2088_LOCUS46951</name>
</gene>
<evidence type="ECO:0000313" key="2">
    <source>
        <dbReference type="EMBL" id="CAE8733702.1"/>
    </source>
</evidence>
<accession>A0A813LGV5</accession>
<comment type="caution">
    <text evidence="2">The sequence shown here is derived from an EMBL/GenBank/DDBJ whole genome shotgun (WGS) entry which is preliminary data.</text>
</comment>
<dbReference type="EMBL" id="CAJNNW010036372">
    <property type="protein sequence ID" value="CAE8733702.1"/>
    <property type="molecule type" value="Genomic_DNA"/>
</dbReference>
<reference evidence="2" key="1">
    <citation type="submission" date="2021-02" db="EMBL/GenBank/DDBJ databases">
        <authorList>
            <person name="Dougan E. K."/>
            <person name="Rhodes N."/>
            <person name="Thang M."/>
            <person name="Chan C."/>
        </authorList>
    </citation>
    <scope>NUCLEOTIDE SEQUENCE</scope>
</reference>
<feature type="compositionally biased region" description="Low complexity" evidence="1">
    <location>
        <begin position="7"/>
        <end position="22"/>
    </location>
</feature>
<name>A0A813LGV5_POLGL</name>